<proteinExistence type="predicted"/>
<accession>A0A516RI63</accession>
<feature type="compositionally biased region" description="Low complexity" evidence="1">
    <location>
        <begin position="111"/>
        <end position="126"/>
    </location>
</feature>
<feature type="region of interest" description="Disordered" evidence="1">
    <location>
        <begin position="31"/>
        <end position="64"/>
    </location>
</feature>
<dbReference type="EMBL" id="CP040916">
    <property type="protein sequence ID" value="QDQ15347.1"/>
    <property type="molecule type" value="Genomic_DNA"/>
</dbReference>
<evidence type="ECO:0000313" key="3">
    <source>
        <dbReference type="Proteomes" id="UP000316806"/>
    </source>
</evidence>
<gene>
    <name evidence="2" type="ORF">FH965_36260</name>
</gene>
<evidence type="ECO:0000256" key="1">
    <source>
        <dbReference type="SAM" id="MobiDB-lite"/>
    </source>
</evidence>
<feature type="region of interest" description="Disordered" evidence="1">
    <location>
        <begin position="100"/>
        <end position="126"/>
    </location>
</feature>
<organism evidence="2 3">
    <name type="scientific">Streptomyces spectabilis</name>
    <dbReference type="NCBI Taxonomy" id="68270"/>
    <lineage>
        <taxon>Bacteria</taxon>
        <taxon>Bacillati</taxon>
        <taxon>Actinomycetota</taxon>
        <taxon>Actinomycetes</taxon>
        <taxon>Kitasatosporales</taxon>
        <taxon>Streptomycetaceae</taxon>
        <taxon>Streptomyces</taxon>
    </lineage>
</organism>
<reference evidence="2 3" key="1">
    <citation type="journal article" date="2019" name="J. Ind. Microbiol. Biotechnol.">
        <title>The complete genomic sequence of Streptomyces spectabilis NRRL-2792 and identification of secondary metabolite biosynthetic gene clusters.</title>
        <authorList>
            <person name="Sinha A."/>
            <person name="Phillips-Salemka S."/>
            <person name="Niraula T.A."/>
            <person name="Short K.A."/>
            <person name="Niraula N.P."/>
        </authorList>
    </citation>
    <scope>NUCLEOTIDE SEQUENCE [LARGE SCALE GENOMIC DNA]</scope>
    <source>
        <strain evidence="2 3">NRRL 2792</strain>
    </source>
</reference>
<dbReference type="AlphaFoldDB" id="A0A516RI63"/>
<protein>
    <submittedName>
        <fullName evidence="2">Uncharacterized protein</fullName>
    </submittedName>
</protein>
<name>A0A516RI63_STRST</name>
<dbReference type="RefSeq" id="WP_144322550.1">
    <property type="nucleotide sequence ID" value="NZ_CP040916.1"/>
</dbReference>
<dbReference type="Proteomes" id="UP000316806">
    <property type="component" value="Chromosome"/>
</dbReference>
<evidence type="ECO:0000313" key="2">
    <source>
        <dbReference type="EMBL" id="QDQ15347.1"/>
    </source>
</evidence>
<sequence length="126" mass="12960">MHGHTETNYTAPRANSFITVAVPSPVCALGLRSTPREGHAEASAPDGVDGGGETRSAILDGGSDPLEGRLGLGVTVAKTDDHALRGKYGRKTIVTLQPTTDDVGADASPEFSGFSGFSGFSETIKD</sequence>